<feature type="compositionally biased region" description="Low complexity" evidence="1">
    <location>
        <begin position="426"/>
        <end position="452"/>
    </location>
</feature>
<keyword evidence="4" id="KW-1185">Reference proteome</keyword>
<feature type="transmembrane region" description="Helical" evidence="2">
    <location>
        <begin position="375"/>
        <end position="397"/>
    </location>
</feature>
<feature type="transmembrane region" description="Helical" evidence="2">
    <location>
        <begin position="303"/>
        <end position="321"/>
    </location>
</feature>
<evidence type="ECO:0000256" key="2">
    <source>
        <dbReference type="SAM" id="Phobius"/>
    </source>
</evidence>
<feature type="compositionally biased region" description="Pro residues" evidence="1">
    <location>
        <begin position="490"/>
        <end position="505"/>
    </location>
</feature>
<feature type="transmembrane region" description="Helical" evidence="2">
    <location>
        <begin position="127"/>
        <end position="149"/>
    </location>
</feature>
<reference evidence="3 4" key="1">
    <citation type="submission" date="2023-10" db="EMBL/GenBank/DDBJ databases">
        <title>The genome sequence of Streptomyces sp. HUAS YS2.</title>
        <authorList>
            <person name="Mo P."/>
        </authorList>
    </citation>
    <scope>NUCLEOTIDE SEQUENCE [LARGE SCALE GENOMIC DNA]</scope>
    <source>
        <strain evidence="3 4">HUAS YS2</strain>
    </source>
</reference>
<keyword evidence="2" id="KW-1133">Transmembrane helix</keyword>
<dbReference type="InterPro" id="IPR045931">
    <property type="entry name" value="DUF6350"/>
</dbReference>
<feature type="region of interest" description="Disordered" evidence="1">
    <location>
        <begin position="410"/>
        <end position="505"/>
    </location>
</feature>
<organism evidence="3 4">
    <name type="scientific">Streptomyces solicathayae</name>
    <dbReference type="NCBI Taxonomy" id="3081768"/>
    <lineage>
        <taxon>Bacteria</taxon>
        <taxon>Bacillati</taxon>
        <taxon>Actinomycetota</taxon>
        <taxon>Actinomycetes</taxon>
        <taxon>Kitasatosporales</taxon>
        <taxon>Streptomycetaceae</taxon>
        <taxon>Streptomyces</taxon>
    </lineage>
</organism>
<protein>
    <submittedName>
        <fullName evidence="3">DUF6350 family protein</fullName>
    </submittedName>
</protein>
<feature type="transmembrane region" description="Helical" evidence="2">
    <location>
        <begin position="202"/>
        <end position="223"/>
    </location>
</feature>
<feature type="transmembrane region" description="Helical" evidence="2">
    <location>
        <begin position="276"/>
        <end position="297"/>
    </location>
</feature>
<dbReference type="Proteomes" id="UP001301731">
    <property type="component" value="Chromosome"/>
</dbReference>
<dbReference type="Pfam" id="PF19877">
    <property type="entry name" value="DUF6350"/>
    <property type="match status" value="1"/>
</dbReference>
<feature type="transmembrane region" description="Helical" evidence="2">
    <location>
        <begin position="161"/>
        <end position="181"/>
    </location>
</feature>
<name>A0ABZ0LT12_9ACTN</name>
<feature type="transmembrane region" description="Helical" evidence="2">
    <location>
        <begin position="28"/>
        <end position="52"/>
    </location>
</feature>
<keyword evidence="2" id="KW-0812">Transmembrane</keyword>
<evidence type="ECO:0000256" key="1">
    <source>
        <dbReference type="SAM" id="MobiDB-lite"/>
    </source>
</evidence>
<feature type="transmembrane region" description="Helical" evidence="2">
    <location>
        <begin position="243"/>
        <end position="264"/>
    </location>
</feature>
<dbReference type="EMBL" id="CP137573">
    <property type="protein sequence ID" value="WOX22577.1"/>
    <property type="molecule type" value="Genomic_DNA"/>
</dbReference>
<feature type="transmembrane region" description="Helical" evidence="2">
    <location>
        <begin position="342"/>
        <end position="363"/>
    </location>
</feature>
<keyword evidence="2" id="KW-0472">Membrane</keyword>
<feature type="transmembrane region" description="Helical" evidence="2">
    <location>
        <begin position="89"/>
        <end position="107"/>
    </location>
</feature>
<evidence type="ECO:0000313" key="4">
    <source>
        <dbReference type="Proteomes" id="UP001301731"/>
    </source>
</evidence>
<sequence>MTHVTEQGSPLSPDPLVRSGRSAVLAAAFARGGIAAGLGLGALAVLVTVLWISSPYPDRGPGGALHAAAGLWLLAHGVDLVRTDTLTGVPAPLGVVPMLLMVLPARLAHRAARDALESEDGRPRLSAAGAVGAVTGGYLLAGAVVVAYASAGPLPADPLAAAVWLPGTTVAAATAGVWTASGHPLGALARRVPRAGVALRSAAVGVLTLLAGGIVLVAVSLAWHAGEVGKAYGGLAAEWSGRLAVALLILALVPNAAVWGAAYGMGPGVTLGTGSLATPLMVTGTPALPAFPLLAALPEPGRGTWVHWLSAAVPLAAGVALGRRTGRVATTWTARATTWTTLQAAGLCGVVAALLAAPAGGSLGVGRLAAFGPVWWATGGAAALWTAVIGVPVALGVRAWARRAEASADLDPAAESAPDLHPGPAPDAKAAGARTAGAKAAGAETAGAAAPVPSMPLPVTLLPAPEPERLDDEPYEPYDLFPAAWETPRPEQPPLTPAPSEPPAE</sequence>
<proteinExistence type="predicted"/>
<gene>
    <name evidence="3" type="ORF">R2D22_14685</name>
</gene>
<dbReference type="RefSeq" id="WP_318103653.1">
    <property type="nucleotide sequence ID" value="NZ_CP137573.1"/>
</dbReference>
<evidence type="ECO:0000313" key="3">
    <source>
        <dbReference type="EMBL" id="WOX22577.1"/>
    </source>
</evidence>
<accession>A0ABZ0LT12</accession>